<dbReference type="Gene3D" id="3.40.50.300">
    <property type="entry name" value="P-loop containing nucleotide triphosphate hydrolases"/>
    <property type="match status" value="1"/>
</dbReference>
<dbReference type="Pfam" id="PF00271">
    <property type="entry name" value="Helicase_C"/>
    <property type="match status" value="1"/>
</dbReference>
<dbReference type="InterPro" id="IPR027417">
    <property type="entry name" value="P-loop_NTPase"/>
</dbReference>
<dbReference type="CDD" id="cd18008">
    <property type="entry name" value="DEXDc_SHPRH-like"/>
    <property type="match status" value="1"/>
</dbReference>
<dbReference type="InterPro" id="IPR038718">
    <property type="entry name" value="SNF2-like_sf"/>
</dbReference>
<dbReference type="WBParaSite" id="PTRK_0000869000.1">
    <property type="protein sequence ID" value="PTRK_0000869000.1"/>
    <property type="gene ID" value="PTRK_0000869000"/>
</dbReference>
<dbReference type="STRING" id="131310.A0A0N4ZKQ6"/>
<proteinExistence type="predicted"/>
<dbReference type="SMART" id="SM00490">
    <property type="entry name" value="HELICc"/>
    <property type="match status" value="1"/>
</dbReference>
<dbReference type="GO" id="GO:0016787">
    <property type="term" value="F:hydrolase activity"/>
    <property type="evidence" value="ECO:0007669"/>
    <property type="project" value="UniProtKB-KW"/>
</dbReference>
<evidence type="ECO:0000259" key="4">
    <source>
        <dbReference type="PROSITE" id="PS51192"/>
    </source>
</evidence>
<evidence type="ECO:0000259" key="5">
    <source>
        <dbReference type="PROSITE" id="PS51194"/>
    </source>
</evidence>
<protein>
    <submittedName>
        <fullName evidence="7">Helicase ATP-binding domain-containing protein</fullName>
    </submittedName>
</protein>
<dbReference type="SMART" id="SM00487">
    <property type="entry name" value="DEXDc"/>
    <property type="match status" value="1"/>
</dbReference>
<dbReference type="GO" id="GO:0005634">
    <property type="term" value="C:nucleus"/>
    <property type="evidence" value="ECO:0007669"/>
    <property type="project" value="TreeGrafter"/>
</dbReference>
<dbReference type="SUPFAM" id="SSF52540">
    <property type="entry name" value="P-loop containing nucleoside triphosphate hydrolases"/>
    <property type="match status" value="2"/>
</dbReference>
<sequence length="777" mass="89750">MNDSESNKRKRFDASLKIEQDSVGKENVTKYVPLDVSIPSNMSVKRSRTEQFTGGVLARKQSTSVSENYIKTENMEVERPLQHPEHSGVKHERTILGDDKEYYESEGEESSSSEIINVDVDEFIEGSPFEFDYDNVRKSTLPVGERGFFAIDTMVRHFEQFDPDVIVDQHSKLKTKLMYNQMKNIHFMIHREKSEPFSGILADEMGLGKTLSVIAFILYQRQNDSFRVDYDGFMVKGADPLIGEFYEPVESRATLIVVPAIVLKQWQDEVKKHVGRGGLKCKVYDPKNQKKIYEVEDLLDLDIVFTTYDVVKAEYRKIVKYETLLKKRHSMDEEILAHIDELKDEIKRNESTLAGIYFRRLVLDEVHAIKRPNTILAKACCHLNGIKRWAVTGTPVQNTMGDFYSILKFLKVAPFDLRPHFNDITTGRSEKKMKAFNELVRCILIRSEKDLIDPRTKQRILDIPKRNIEDIHVRFGGLERRCYERMFYGMRKNVGVTVADMIERNGDYNAARVRGEHIEEDGAIKMSLILSFTTRLRQACCHMNMVSRVVDFDRLKPAEQGQEVTEYNEKAIHLMGSTQALEEEKDENASLGTTLKVIFSKEYQSAKIRAVLEKVKIALERGDKCIIVSQWTMMLDIFAGIFEKQGVRYEMITGRDPIPVRDERIETLNNDPNGPKIYLLSLLASGIGVNLTGANHMFLTDLFWNPAVEKQCFDRIYRFGQTKETFVYRFVCNSSLEEKVLDVQKKKEKLAFDVLCRKLKKNIEGYGFQDVRTLYNV</sequence>
<evidence type="ECO:0000256" key="3">
    <source>
        <dbReference type="ARBA" id="ARBA00022840"/>
    </source>
</evidence>
<feature type="domain" description="Helicase C-terminal" evidence="5">
    <location>
        <begin position="611"/>
        <end position="763"/>
    </location>
</feature>
<evidence type="ECO:0000313" key="6">
    <source>
        <dbReference type="Proteomes" id="UP000038045"/>
    </source>
</evidence>
<keyword evidence="1" id="KW-0547">Nucleotide-binding</keyword>
<dbReference type="InterPro" id="IPR001650">
    <property type="entry name" value="Helicase_C-like"/>
</dbReference>
<dbReference type="Proteomes" id="UP000038045">
    <property type="component" value="Unplaced"/>
</dbReference>
<organism evidence="6 7">
    <name type="scientific">Parastrongyloides trichosuri</name>
    <name type="common">Possum-specific nematode worm</name>
    <dbReference type="NCBI Taxonomy" id="131310"/>
    <lineage>
        <taxon>Eukaryota</taxon>
        <taxon>Metazoa</taxon>
        <taxon>Ecdysozoa</taxon>
        <taxon>Nematoda</taxon>
        <taxon>Chromadorea</taxon>
        <taxon>Rhabditida</taxon>
        <taxon>Tylenchina</taxon>
        <taxon>Panagrolaimomorpha</taxon>
        <taxon>Strongyloidoidea</taxon>
        <taxon>Strongyloididae</taxon>
        <taxon>Parastrongyloides</taxon>
    </lineage>
</organism>
<dbReference type="Pfam" id="PF00176">
    <property type="entry name" value="SNF2-rel_dom"/>
    <property type="match status" value="1"/>
</dbReference>
<dbReference type="InterPro" id="IPR049730">
    <property type="entry name" value="SNF2/RAD54-like_C"/>
</dbReference>
<dbReference type="PANTHER" id="PTHR45626:SF50">
    <property type="entry name" value="TRANSCRIPTION TERMINATION FACTOR 2"/>
    <property type="match status" value="1"/>
</dbReference>
<feature type="domain" description="Helicase ATP-binding" evidence="4">
    <location>
        <begin position="190"/>
        <end position="413"/>
    </location>
</feature>
<dbReference type="AlphaFoldDB" id="A0A0N4ZKQ6"/>
<evidence type="ECO:0000313" key="7">
    <source>
        <dbReference type="WBParaSite" id="PTRK_0000869000.1"/>
    </source>
</evidence>
<dbReference type="GO" id="GO:0006281">
    <property type="term" value="P:DNA repair"/>
    <property type="evidence" value="ECO:0007669"/>
    <property type="project" value="TreeGrafter"/>
</dbReference>
<dbReference type="PANTHER" id="PTHR45626">
    <property type="entry name" value="TRANSCRIPTION TERMINATION FACTOR 2-RELATED"/>
    <property type="match status" value="1"/>
</dbReference>
<dbReference type="GO" id="GO:0008094">
    <property type="term" value="F:ATP-dependent activity, acting on DNA"/>
    <property type="evidence" value="ECO:0007669"/>
    <property type="project" value="TreeGrafter"/>
</dbReference>
<dbReference type="PROSITE" id="PS51192">
    <property type="entry name" value="HELICASE_ATP_BIND_1"/>
    <property type="match status" value="1"/>
</dbReference>
<accession>A0A0N4ZKQ6</accession>
<dbReference type="InterPro" id="IPR014001">
    <property type="entry name" value="Helicase_ATP-bd"/>
</dbReference>
<name>A0A0N4ZKQ6_PARTI</name>
<keyword evidence="3" id="KW-0067">ATP-binding</keyword>
<keyword evidence="2" id="KW-0378">Hydrolase</keyword>
<dbReference type="InterPro" id="IPR000330">
    <property type="entry name" value="SNF2_N"/>
</dbReference>
<dbReference type="CDD" id="cd18793">
    <property type="entry name" value="SF2_C_SNF"/>
    <property type="match status" value="1"/>
</dbReference>
<dbReference type="PROSITE" id="PS51194">
    <property type="entry name" value="HELICASE_CTER"/>
    <property type="match status" value="1"/>
</dbReference>
<keyword evidence="6" id="KW-1185">Reference proteome</keyword>
<dbReference type="Gene3D" id="3.40.50.10810">
    <property type="entry name" value="Tandem AAA-ATPase domain"/>
    <property type="match status" value="1"/>
</dbReference>
<dbReference type="InterPro" id="IPR050628">
    <property type="entry name" value="SNF2_RAD54_helicase_TF"/>
</dbReference>
<reference evidence="7" key="1">
    <citation type="submission" date="2017-02" db="UniProtKB">
        <authorList>
            <consortium name="WormBaseParasite"/>
        </authorList>
    </citation>
    <scope>IDENTIFICATION</scope>
</reference>
<evidence type="ECO:0000256" key="2">
    <source>
        <dbReference type="ARBA" id="ARBA00022801"/>
    </source>
</evidence>
<dbReference type="GO" id="GO:0005524">
    <property type="term" value="F:ATP binding"/>
    <property type="evidence" value="ECO:0007669"/>
    <property type="project" value="UniProtKB-KW"/>
</dbReference>
<evidence type="ECO:0000256" key="1">
    <source>
        <dbReference type="ARBA" id="ARBA00022741"/>
    </source>
</evidence>